<gene>
    <name evidence="3" type="ORF">Taro_017401</name>
</gene>
<dbReference type="Proteomes" id="UP000652761">
    <property type="component" value="Unassembled WGS sequence"/>
</dbReference>
<protein>
    <recommendedName>
        <fullName evidence="2">Staygreen protein domain-containing protein</fullName>
    </recommendedName>
</protein>
<organism evidence="3 4">
    <name type="scientific">Colocasia esculenta</name>
    <name type="common">Wild taro</name>
    <name type="synonym">Arum esculentum</name>
    <dbReference type="NCBI Taxonomy" id="4460"/>
    <lineage>
        <taxon>Eukaryota</taxon>
        <taxon>Viridiplantae</taxon>
        <taxon>Streptophyta</taxon>
        <taxon>Embryophyta</taxon>
        <taxon>Tracheophyta</taxon>
        <taxon>Spermatophyta</taxon>
        <taxon>Magnoliopsida</taxon>
        <taxon>Liliopsida</taxon>
        <taxon>Araceae</taxon>
        <taxon>Aroideae</taxon>
        <taxon>Colocasieae</taxon>
        <taxon>Colocasia</taxon>
    </lineage>
</organism>
<name>A0A843UT28_COLES</name>
<evidence type="ECO:0000256" key="1">
    <source>
        <dbReference type="ARBA" id="ARBA00009234"/>
    </source>
</evidence>
<dbReference type="EMBL" id="NMUH01000792">
    <property type="protein sequence ID" value="MQL84884.1"/>
    <property type="molecule type" value="Genomic_DNA"/>
</dbReference>
<comment type="caution">
    <text evidence="3">The sequence shown here is derived from an EMBL/GenBank/DDBJ whole genome shotgun (WGS) entry which is preliminary data.</text>
</comment>
<dbReference type="AlphaFoldDB" id="A0A843UT28"/>
<dbReference type="Pfam" id="PF12638">
    <property type="entry name" value="Staygreen"/>
    <property type="match status" value="1"/>
</dbReference>
<evidence type="ECO:0000313" key="4">
    <source>
        <dbReference type="Proteomes" id="UP000652761"/>
    </source>
</evidence>
<evidence type="ECO:0000259" key="2">
    <source>
        <dbReference type="Pfam" id="PF12638"/>
    </source>
</evidence>
<sequence>MQAFLASESKTSFRPFAYGQELSGSWSQFTAAKLLSPPTRFEASKLEVVFLGEEMGKHPPCTISRTYALTHCDLTANLTLAVSNDISIDQLRRWQAKLQSDDVVAEWKITKDETSLHVHCHVSGTNPLQDLAAEFRYFIFSKELPLVLKAVVHGDSVLFNERPELMEASVWVYFHSNSTKFNRVECWGPLKDAMKRTLEDQAEHVQSVVTKSFDKGVSPKGILHALVAFLL</sequence>
<reference evidence="3" key="1">
    <citation type="submission" date="2017-07" db="EMBL/GenBank/DDBJ databases">
        <title>Taro Niue Genome Assembly and Annotation.</title>
        <authorList>
            <person name="Atibalentja N."/>
            <person name="Keating K."/>
            <person name="Fields C.J."/>
        </authorList>
    </citation>
    <scope>NUCLEOTIDE SEQUENCE</scope>
    <source>
        <strain evidence="3">Niue_2</strain>
        <tissue evidence="3">Leaf</tissue>
    </source>
</reference>
<dbReference type="OrthoDB" id="1931912at2759"/>
<accession>A0A843UT28</accession>
<proteinExistence type="inferred from homology"/>
<dbReference type="InterPro" id="IPR024438">
    <property type="entry name" value="Staygreen"/>
</dbReference>
<evidence type="ECO:0000313" key="3">
    <source>
        <dbReference type="EMBL" id="MQL84884.1"/>
    </source>
</evidence>
<dbReference type="PANTHER" id="PTHR31750">
    <property type="entry name" value="PROTEIN STAY-GREEN 1, CHLOROPLASTIC-RELATED"/>
    <property type="match status" value="1"/>
</dbReference>
<comment type="similarity">
    <text evidence="1">Belongs to the staygreen family.</text>
</comment>
<dbReference type="PANTHER" id="PTHR31750:SF18">
    <property type="entry name" value="MAGNESIUM DECHELATASE SGRL, CHLOROPLASTIC"/>
    <property type="match status" value="1"/>
</dbReference>
<keyword evidence="4" id="KW-1185">Reference proteome</keyword>
<feature type="domain" description="Staygreen protein" evidence="2">
    <location>
        <begin position="40"/>
        <end position="193"/>
    </location>
</feature>